<dbReference type="EMBL" id="JADGIK010000009">
    <property type="protein sequence ID" value="MBF0598165.1"/>
    <property type="molecule type" value="Genomic_DNA"/>
</dbReference>
<evidence type="ECO:0000313" key="4">
    <source>
        <dbReference type="EMBL" id="MBF0598165.1"/>
    </source>
</evidence>
<reference evidence="4" key="1">
    <citation type="submission" date="2020-10" db="EMBL/GenBank/DDBJ databases">
        <authorList>
            <person name="Lu T."/>
            <person name="Wang Q."/>
            <person name="Han X."/>
        </authorList>
    </citation>
    <scope>NUCLEOTIDE SEQUENCE</scope>
    <source>
        <strain evidence="4">WQ 117</strain>
    </source>
</reference>
<dbReference type="Pfam" id="PF18962">
    <property type="entry name" value="Por_Secre_tail"/>
    <property type="match status" value="1"/>
</dbReference>
<dbReference type="Proteomes" id="UP000608754">
    <property type="component" value="Unassembled WGS sequence"/>
</dbReference>
<dbReference type="InterPro" id="IPR026444">
    <property type="entry name" value="Secre_tail"/>
</dbReference>
<gene>
    <name evidence="4" type="ORF">IM532_12070</name>
</gene>
<organism evidence="4 5">
    <name type="scientific">Faecalibacter rhinopitheci</name>
    <dbReference type="NCBI Taxonomy" id="2779678"/>
    <lineage>
        <taxon>Bacteria</taxon>
        <taxon>Pseudomonadati</taxon>
        <taxon>Bacteroidota</taxon>
        <taxon>Flavobacteriia</taxon>
        <taxon>Flavobacteriales</taxon>
        <taxon>Weeksellaceae</taxon>
        <taxon>Faecalibacter</taxon>
    </lineage>
</organism>
<evidence type="ECO:0000313" key="5">
    <source>
        <dbReference type="Proteomes" id="UP000608754"/>
    </source>
</evidence>
<dbReference type="AlphaFoldDB" id="A0A8J7KB31"/>
<keyword evidence="1 2" id="KW-0732">Signal</keyword>
<evidence type="ECO:0000256" key="1">
    <source>
        <dbReference type="ARBA" id="ARBA00022729"/>
    </source>
</evidence>
<evidence type="ECO:0000256" key="2">
    <source>
        <dbReference type="SAM" id="SignalP"/>
    </source>
</evidence>
<dbReference type="NCBIfam" id="TIGR04183">
    <property type="entry name" value="Por_Secre_tail"/>
    <property type="match status" value="1"/>
</dbReference>
<accession>A0A8J7KB31</accession>
<proteinExistence type="predicted"/>
<feature type="domain" description="Secretion system C-terminal sorting" evidence="3">
    <location>
        <begin position="363"/>
        <end position="429"/>
    </location>
</feature>
<feature type="chain" id="PRO_5035157265" evidence="2">
    <location>
        <begin position="25"/>
        <end position="431"/>
    </location>
</feature>
<sequence length="431" mass="46671">MKKIYSLPFILFGLSFLSSTYSNAQLYNIGNGITPQDVNNAGVVASSAGNVATLRWTVEDGLQEIGTLAIAEYMGKPLVGEDGNKIIAYLTNPETQQNEISIFDFSNKSAIFLGGIESSLDNSKSSPWGITNDGKAIVGLGWSATGKGRAIKWTEEEGFTTLEHNENVSSRANSISDDKSTIVGWQDQESGFRQASVWKNGVQTLIYDAQGNPVSELGEISGNGKYAIGANGYNAYIWNENTGVTYITHPNAGMFFRGGATSITEDGSKVIGYFRGWPGPPALGEGFIWDETNGRVNLNEYVESLGIDTKNLILSLPLAISPDGTKIVGVARDNNYNLFGFYLDLTNYLNTTQVDQNTQKINVYPNPVKDILSVEGITGEASLTIHSLTGQKLKETSTKTGKINVADLTKGTYIITIKTNKQSTSIKFIKN</sequence>
<name>A0A8J7KB31_9FLAO</name>
<comment type="caution">
    <text evidence="4">The sequence shown here is derived from an EMBL/GenBank/DDBJ whole genome shotgun (WGS) entry which is preliminary data.</text>
</comment>
<dbReference type="RefSeq" id="WP_194183712.1">
    <property type="nucleotide sequence ID" value="NZ_JADGIK010000009.1"/>
</dbReference>
<protein>
    <submittedName>
        <fullName evidence="4">T9SS type A sorting domain-containing protein</fullName>
    </submittedName>
</protein>
<feature type="signal peptide" evidence="2">
    <location>
        <begin position="1"/>
        <end position="24"/>
    </location>
</feature>
<evidence type="ECO:0000259" key="3">
    <source>
        <dbReference type="Pfam" id="PF18962"/>
    </source>
</evidence>
<keyword evidence="5" id="KW-1185">Reference proteome</keyword>